<dbReference type="InterPro" id="IPR006935">
    <property type="entry name" value="Helicase/UvrB_N"/>
</dbReference>
<dbReference type="SMART" id="SM00487">
    <property type="entry name" value="DEXDc"/>
    <property type="match status" value="1"/>
</dbReference>
<dbReference type="GO" id="GO:0016787">
    <property type="term" value="F:hydrolase activity"/>
    <property type="evidence" value="ECO:0007669"/>
    <property type="project" value="InterPro"/>
</dbReference>
<dbReference type="SUPFAM" id="SSF52540">
    <property type="entry name" value="P-loop containing nucleoside triphosphate hydrolases"/>
    <property type="match status" value="2"/>
</dbReference>
<organism evidence="2 3">
    <name type="scientific">Sagittula stellata (strain ATCC 700073 / DSM 11524 / E-37)</name>
    <dbReference type="NCBI Taxonomy" id="388399"/>
    <lineage>
        <taxon>Bacteria</taxon>
        <taxon>Pseudomonadati</taxon>
        <taxon>Pseudomonadota</taxon>
        <taxon>Alphaproteobacteria</taxon>
        <taxon>Rhodobacterales</taxon>
        <taxon>Roseobacteraceae</taxon>
        <taxon>Sagittula</taxon>
    </lineage>
</organism>
<dbReference type="CDD" id="cd18785">
    <property type="entry name" value="SF2_C"/>
    <property type="match status" value="1"/>
</dbReference>
<sequence length="956" mass="105223">MTMNAYLRMAHGVQALRRRVERDHALLGALGVAADPLPHQMANVARILEAPELRHLLADGVGLGKTVQTLMILNALRLQDPDHRTLLVVPDHLIGQWLQELTTRGHCDAAFIDGNTSEDEADVSVRIIKPSSLSVHLRHGSEHYDLLVVDEPQSFTVAQRDTLARARPFAQFIALTATPELGRPEMLHWFVSMLEPLRTATADDPTEVIRRDEVTAAASIRSADEARTAFERDAFGRRICRWSRADLPDYMPRRDYTRANVPTFVREAGLAATARKVLARTVGSDPISRARALHRLGRASRDALAALPKDFYQMPDSADANIGDSRLDALLDFLALIRAEDANARVLVVAGDNDTMARLERILPAYLQSSSEGEQTSIARLARGEQTAADAEAAIRRNVDTIGDFVSGSDDILLLGDWAEAGLNLHHGCETIVLYSCPWTVRSIDQLVGRLDRLRPGAALAAEARKDQGRIRIHAITWAGSPESDVVDGLERLGVFERPTPPMSVERAEKIEKHLGALAAGREAPAALADLELMGGDGTGELAASRLAQYDPHTADAARARHRAMLERKSLPGGLRPSRPEHGARGPEEAELLAWLEALRASSLLDVRTGWKDQSVDGARYGSVWYADLGVKASGATRDLSLELLERRNEGDRRSNPRSGQVAFLHHRRHLSDPPLRMATDREGDARHLHFIDHGDEFHEQLCAAFLNLADTALERDRVPVASVGYPPGHSALSDVRPLLVTAAACSLSLPIDDDARWDGLMHGLNSEDARHLRRYARAGSQADDRWLRLAAPTRLILEGLAINPEGGDLERLPASHVTAILDPRAKTGRLVVGDPVTLPDTIPRLREAAMRRRAKAHAIKPHLPDPGQVARRSELVTAEAHRAKSEAQARAAAFRAQISSDERQARIAEARAMRVEREAEALGAFASRRLERIVGEEKLIDTRVWQVILIPFERI</sequence>
<dbReference type="GO" id="GO:0005524">
    <property type="term" value="F:ATP binding"/>
    <property type="evidence" value="ECO:0007669"/>
    <property type="project" value="InterPro"/>
</dbReference>
<evidence type="ECO:0000259" key="1">
    <source>
        <dbReference type="PROSITE" id="PS51192"/>
    </source>
</evidence>
<reference evidence="2 3" key="1">
    <citation type="submission" date="2006-06" db="EMBL/GenBank/DDBJ databases">
        <authorList>
            <person name="Moran M.A."/>
            <person name="Ferriera S."/>
            <person name="Johnson J."/>
            <person name="Kravitz S."/>
            <person name="Beeson K."/>
            <person name="Sutton G."/>
            <person name="Rogers Y.-H."/>
            <person name="Friedman R."/>
            <person name="Frazier M."/>
            <person name="Venter J.C."/>
        </authorList>
    </citation>
    <scope>NUCLEOTIDE SEQUENCE [LARGE SCALE GENOMIC DNA]</scope>
    <source>
        <strain evidence="2 3">E-37</strain>
    </source>
</reference>
<dbReference type="eggNOG" id="COG0553">
    <property type="taxonomic scope" value="Bacteria"/>
</dbReference>
<dbReference type="Pfam" id="PF04851">
    <property type="entry name" value="ResIII"/>
    <property type="match status" value="1"/>
</dbReference>
<evidence type="ECO:0000313" key="3">
    <source>
        <dbReference type="Proteomes" id="UP000005713"/>
    </source>
</evidence>
<dbReference type="Gene3D" id="3.40.50.10810">
    <property type="entry name" value="Tandem AAA-ATPase domain"/>
    <property type="match status" value="1"/>
</dbReference>
<feature type="domain" description="Helicase ATP-binding" evidence="1">
    <location>
        <begin position="46"/>
        <end position="197"/>
    </location>
</feature>
<dbReference type="Proteomes" id="UP000005713">
    <property type="component" value="Unassembled WGS sequence"/>
</dbReference>
<dbReference type="InterPro" id="IPR027417">
    <property type="entry name" value="P-loop_NTPase"/>
</dbReference>
<proteinExistence type="predicted"/>
<dbReference type="Gene3D" id="3.40.50.300">
    <property type="entry name" value="P-loop containing nucleotide triphosphate hydrolases"/>
    <property type="match status" value="1"/>
</dbReference>
<accession>A3JX20</accession>
<dbReference type="EMBL" id="AAYA01000001">
    <property type="protein sequence ID" value="EBA10056.1"/>
    <property type="molecule type" value="Genomic_DNA"/>
</dbReference>
<protein>
    <submittedName>
        <fullName evidence="2">YqhH</fullName>
    </submittedName>
</protein>
<comment type="caution">
    <text evidence="2">The sequence shown here is derived from an EMBL/GenBank/DDBJ whole genome shotgun (WGS) entry which is preliminary data.</text>
</comment>
<dbReference type="GO" id="GO:0003677">
    <property type="term" value="F:DNA binding"/>
    <property type="evidence" value="ECO:0007669"/>
    <property type="project" value="InterPro"/>
</dbReference>
<gene>
    <name evidence="2" type="ORF">SSE37_18662</name>
</gene>
<dbReference type="InterPro" id="IPR038718">
    <property type="entry name" value="SNF2-like_sf"/>
</dbReference>
<name>A3JX20_SAGS3</name>
<keyword evidence="3" id="KW-1185">Reference proteome</keyword>
<evidence type="ECO:0000313" key="2">
    <source>
        <dbReference type="EMBL" id="EBA10056.1"/>
    </source>
</evidence>
<dbReference type="InterPro" id="IPR014001">
    <property type="entry name" value="Helicase_ATP-bd"/>
</dbReference>
<dbReference type="PROSITE" id="PS51192">
    <property type="entry name" value="HELICASE_ATP_BIND_1"/>
    <property type="match status" value="1"/>
</dbReference>
<dbReference type="AlphaFoldDB" id="A3JX20"/>